<dbReference type="EMBL" id="JANAWD010000546">
    <property type="protein sequence ID" value="KAJ3477999.1"/>
    <property type="molecule type" value="Genomic_DNA"/>
</dbReference>
<dbReference type="Proteomes" id="UP001212997">
    <property type="component" value="Unassembled WGS sequence"/>
</dbReference>
<dbReference type="InterPro" id="IPR026000">
    <property type="entry name" value="Apc5_dom"/>
</dbReference>
<dbReference type="SUPFAM" id="SSF48452">
    <property type="entry name" value="TPR-like"/>
    <property type="match status" value="1"/>
</dbReference>
<accession>A0AAD5UW17</accession>
<organism evidence="2 3">
    <name type="scientific">Meripilus lineatus</name>
    <dbReference type="NCBI Taxonomy" id="2056292"/>
    <lineage>
        <taxon>Eukaryota</taxon>
        <taxon>Fungi</taxon>
        <taxon>Dikarya</taxon>
        <taxon>Basidiomycota</taxon>
        <taxon>Agaricomycotina</taxon>
        <taxon>Agaricomycetes</taxon>
        <taxon>Polyporales</taxon>
        <taxon>Meripilaceae</taxon>
        <taxon>Meripilus</taxon>
    </lineage>
</organism>
<evidence type="ECO:0000313" key="2">
    <source>
        <dbReference type="EMBL" id="KAJ3477999.1"/>
    </source>
</evidence>
<dbReference type="PANTHER" id="PTHR19959:SF119">
    <property type="entry name" value="FUNGAL LIPASE-LIKE DOMAIN-CONTAINING PROTEIN"/>
    <property type="match status" value="1"/>
</dbReference>
<evidence type="ECO:0000259" key="1">
    <source>
        <dbReference type="Pfam" id="PF12862"/>
    </source>
</evidence>
<proteinExistence type="predicted"/>
<comment type="caution">
    <text evidence="2">The sequence shown here is derived from an EMBL/GenBank/DDBJ whole genome shotgun (WGS) entry which is preliminary data.</text>
</comment>
<protein>
    <recommendedName>
        <fullName evidence="1">Anaphase-promoting complex subunit 5 domain-containing protein</fullName>
    </recommendedName>
</protein>
<name>A0AAD5UW17_9APHY</name>
<dbReference type="Pfam" id="PF12862">
    <property type="entry name" value="ANAPC5"/>
    <property type="match status" value="1"/>
</dbReference>
<feature type="domain" description="Anaphase-promoting complex subunit 5" evidence="1">
    <location>
        <begin position="339"/>
        <end position="372"/>
    </location>
</feature>
<dbReference type="Pfam" id="PF13374">
    <property type="entry name" value="TPR_10"/>
    <property type="match status" value="1"/>
</dbReference>
<sequence length="385" mass="43092">MTQEKPKCASEIVPAFAEHDTEHPLNCLPELVETVEREGSVTNDKSVSETLRTLFRNYGELPLPKEYVPISLSSNDPSLKWVHRVAISSLYFTRYIHLRNPDDLAKSEDLLVSLPESLRGSPEIQNSHATILEAKGTLDALEKAVAIRDSLERQHPNMYHRILVNTRLNLATLRLDIRLGQKYDALSNLTTHSRSAALMDDEEFAKCLLNLSSRFYKLDEKGNAFEITKESVAVFLRVFPAPLAVDADMAKALNSLSNRLRDAGQLEEALHKMEEAVRMRRTLSCDGSTKLRSDLGISLRHLSECQRRLGDVDGAHASANEAVLIHRDSTGNYSHDEPSAELASSLLTLSIAEHSLGRIEDALVTIQECIELQELVYPPFQSWPS</sequence>
<evidence type="ECO:0000313" key="3">
    <source>
        <dbReference type="Proteomes" id="UP001212997"/>
    </source>
</evidence>
<dbReference type="InterPro" id="IPR011990">
    <property type="entry name" value="TPR-like_helical_dom_sf"/>
</dbReference>
<reference evidence="2" key="1">
    <citation type="submission" date="2022-07" db="EMBL/GenBank/DDBJ databases">
        <title>Genome Sequence of Physisporinus lineatus.</title>
        <authorList>
            <person name="Buettner E."/>
        </authorList>
    </citation>
    <scope>NUCLEOTIDE SEQUENCE</scope>
    <source>
        <strain evidence="2">VT162</strain>
    </source>
</reference>
<dbReference type="AlphaFoldDB" id="A0AAD5UW17"/>
<keyword evidence="3" id="KW-1185">Reference proteome</keyword>
<dbReference type="PANTHER" id="PTHR19959">
    <property type="entry name" value="KINESIN LIGHT CHAIN"/>
    <property type="match status" value="1"/>
</dbReference>
<dbReference type="Gene3D" id="1.25.40.10">
    <property type="entry name" value="Tetratricopeptide repeat domain"/>
    <property type="match status" value="2"/>
</dbReference>
<gene>
    <name evidence="2" type="ORF">NLI96_g10065</name>
</gene>